<gene>
    <name evidence="1" type="ORF">H2198_007912</name>
</gene>
<protein>
    <submittedName>
        <fullName evidence="1">Uncharacterized protein</fullName>
    </submittedName>
</protein>
<evidence type="ECO:0000313" key="1">
    <source>
        <dbReference type="EMBL" id="KAJ9652865.1"/>
    </source>
</evidence>
<name>A0ACC2ZZ27_9EURO</name>
<evidence type="ECO:0000313" key="2">
    <source>
        <dbReference type="Proteomes" id="UP001172386"/>
    </source>
</evidence>
<dbReference type="Proteomes" id="UP001172386">
    <property type="component" value="Unassembled WGS sequence"/>
</dbReference>
<organism evidence="1 2">
    <name type="scientific">Neophaeococcomyces mojaviensis</name>
    <dbReference type="NCBI Taxonomy" id="3383035"/>
    <lineage>
        <taxon>Eukaryota</taxon>
        <taxon>Fungi</taxon>
        <taxon>Dikarya</taxon>
        <taxon>Ascomycota</taxon>
        <taxon>Pezizomycotina</taxon>
        <taxon>Eurotiomycetes</taxon>
        <taxon>Chaetothyriomycetidae</taxon>
        <taxon>Chaetothyriales</taxon>
        <taxon>Chaetothyriales incertae sedis</taxon>
        <taxon>Neophaeococcomyces</taxon>
    </lineage>
</organism>
<comment type="caution">
    <text evidence="1">The sequence shown here is derived from an EMBL/GenBank/DDBJ whole genome shotgun (WGS) entry which is preliminary data.</text>
</comment>
<sequence>MPFSQSYLVIGASRIIGKDLVIQLTAKSSNKVFATVRKPTSDCEHLPNVTLLTLDQGNTKSVNAAALRLTEPVDTLIINAAIGDDEKVLTTSEDRWQEYYDTNILGPFRVVKAFLPHLRKGTAKKIIVMSSTAGSLMKQINMDFGFLGPYAVTKVSIHSSIVARDLVARDLVARDLVARDLVARDLVANIVVILSGKQYVRNSVTQRAPRVRRVYRRSPTPQMVCYRYG</sequence>
<reference evidence="1" key="1">
    <citation type="submission" date="2022-10" db="EMBL/GenBank/DDBJ databases">
        <title>Culturing micro-colonial fungi from biological soil crusts in the Mojave desert and describing Neophaeococcomyces mojavensis, and introducing the new genera and species Taxawa tesnikishii.</title>
        <authorList>
            <person name="Kurbessoian T."/>
            <person name="Stajich J.E."/>
        </authorList>
    </citation>
    <scope>NUCLEOTIDE SEQUENCE</scope>
    <source>
        <strain evidence="1">JES_112</strain>
    </source>
</reference>
<keyword evidence="2" id="KW-1185">Reference proteome</keyword>
<accession>A0ACC2ZZ27</accession>
<dbReference type="EMBL" id="JAPDRQ010000179">
    <property type="protein sequence ID" value="KAJ9652865.1"/>
    <property type="molecule type" value="Genomic_DNA"/>
</dbReference>
<proteinExistence type="predicted"/>